<keyword evidence="5 8" id="KW-1133">Transmembrane helix</keyword>
<sequence length="90" mass="10888">MKFFLHIMTLILAVALLTSALALIWVRHENRQMFIKLQQLQQQREQLQQEETQLRLEYSTWSHSHRIDTLARQQLHMQPPDATQKKWIKP</sequence>
<dbReference type="NCBIfam" id="TIGR02209">
    <property type="entry name" value="ftsL_broad"/>
    <property type="match status" value="1"/>
</dbReference>
<evidence type="ECO:0000256" key="4">
    <source>
        <dbReference type="ARBA" id="ARBA00022692"/>
    </source>
</evidence>
<dbReference type="AlphaFoldDB" id="A0A251XAM2"/>
<feature type="coiled-coil region" evidence="10">
    <location>
        <begin position="30"/>
        <end position="57"/>
    </location>
</feature>
<gene>
    <name evidence="8" type="primary">ftsL</name>
    <name evidence="11" type="ORF">TPSD3_04810</name>
</gene>
<evidence type="ECO:0000256" key="6">
    <source>
        <dbReference type="ARBA" id="ARBA00023136"/>
    </source>
</evidence>
<dbReference type="EMBL" id="MSLT01000007">
    <property type="protein sequence ID" value="OUD15021.1"/>
    <property type="molecule type" value="Genomic_DNA"/>
</dbReference>
<evidence type="ECO:0000256" key="1">
    <source>
        <dbReference type="ARBA" id="ARBA00004401"/>
    </source>
</evidence>
<evidence type="ECO:0000256" key="2">
    <source>
        <dbReference type="ARBA" id="ARBA00022475"/>
    </source>
</evidence>
<evidence type="ECO:0000256" key="3">
    <source>
        <dbReference type="ARBA" id="ARBA00022618"/>
    </source>
</evidence>
<keyword evidence="4 8" id="KW-0812">Transmembrane</keyword>
<keyword evidence="3 8" id="KW-0132">Cell division</keyword>
<dbReference type="OrthoDB" id="5298556at2"/>
<accession>A0A251XAM2</accession>
<dbReference type="Pfam" id="PF04999">
    <property type="entry name" value="FtsL"/>
    <property type="match status" value="1"/>
</dbReference>
<comment type="function">
    <text evidence="8">Essential cell division protein. May link together the upstream cell division proteins, which are predominantly cytoplasmic, with the downstream cell division proteins, which are predominantly periplasmic.</text>
</comment>
<comment type="caution">
    <text evidence="11">The sequence shown here is derived from an EMBL/GenBank/DDBJ whole genome shotgun (WGS) entry which is preliminary data.</text>
</comment>
<dbReference type="GO" id="GO:0032153">
    <property type="term" value="C:cell division site"/>
    <property type="evidence" value="ECO:0007669"/>
    <property type="project" value="UniProtKB-UniRule"/>
</dbReference>
<dbReference type="Proteomes" id="UP000194798">
    <property type="component" value="Unassembled WGS sequence"/>
</dbReference>
<reference evidence="11 12" key="1">
    <citation type="submission" date="2016-12" db="EMBL/GenBank/DDBJ databases">
        <title>Thioflexothrix psekupsii D3 genome sequencing and assembly.</title>
        <authorList>
            <person name="Fomenkov A."/>
            <person name="Vincze T."/>
            <person name="Grabovich M."/>
            <person name="Anton B.P."/>
            <person name="Dubinina G."/>
            <person name="Orlova M."/>
            <person name="Belousova E."/>
            <person name="Roberts R.J."/>
        </authorList>
    </citation>
    <scope>NUCLEOTIDE SEQUENCE [LARGE SCALE GENOMIC DNA]</scope>
    <source>
        <strain evidence="11">D3</strain>
    </source>
</reference>
<organism evidence="11 12">
    <name type="scientific">Thioflexithrix psekupsensis</name>
    <dbReference type="NCBI Taxonomy" id="1570016"/>
    <lineage>
        <taxon>Bacteria</taxon>
        <taxon>Pseudomonadati</taxon>
        <taxon>Pseudomonadota</taxon>
        <taxon>Gammaproteobacteria</taxon>
        <taxon>Thiotrichales</taxon>
        <taxon>Thioflexithrix</taxon>
    </lineage>
</organism>
<dbReference type="GO" id="GO:0043093">
    <property type="term" value="P:FtsZ-dependent cytokinesis"/>
    <property type="evidence" value="ECO:0007669"/>
    <property type="project" value="UniProtKB-UniRule"/>
</dbReference>
<dbReference type="RefSeq" id="WP_086487459.1">
    <property type="nucleotide sequence ID" value="NZ_MSLT01000007.1"/>
</dbReference>
<keyword evidence="10" id="KW-0175">Coiled coil</keyword>
<name>A0A251XAM2_9GAMM</name>
<evidence type="ECO:0000256" key="5">
    <source>
        <dbReference type="ARBA" id="ARBA00022989"/>
    </source>
</evidence>
<dbReference type="HAMAP" id="MF_00910">
    <property type="entry name" value="FtsL"/>
    <property type="match status" value="1"/>
</dbReference>
<evidence type="ECO:0000256" key="8">
    <source>
        <dbReference type="HAMAP-Rule" id="MF_00910"/>
    </source>
</evidence>
<comment type="similarity">
    <text evidence="8">Belongs to the FtsL family.</text>
</comment>
<keyword evidence="6 8" id="KW-0472">Membrane</keyword>
<evidence type="ECO:0000313" key="12">
    <source>
        <dbReference type="Proteomes" id="UP000194798"/>
    </source>
</evidence>
<keyword evidence="12" id="KW-1185">Reference proteome</keyword>
<keyword evidence="8" id="KW-0997">Cell inner membrane</keyword>
<proteinExistence type="inferred from homology"/>
<dbReference type="GO" id="GO:0005886">
    <property type="term" value="C:plasma membrane"/>
    <property type="evidence" value="ECO:0007669"/>
    <property type="project" value="UniProtKB-SubCell"/>
</dbReference>
<dbReference type="PANTHER" id="PTHR37479">
    <property type="entry name" value="CELL DIVISION PROTEIN FTSL"/>
    <property type="match status" value="1"/>
</dbReference>
<dbReference type="PANTHER" id="PTHR37479:SF1">
    <property type="entry name" value="CELL DIVISION PROTEIN FTSL"/>
    <property type="match status" value="1"/>
</dbReference>
<evidence type="ECO:0000256" key="7">
    <source>
        <dbReference type="ARBA" id="ARBA00023306"/>
    </source>
</evidence>
<evidence type="ECO:0000256" key="10">
    <source>
        <dbReference type="SAM" id="Coils"/>
    </source>
</evidence>
<protein>
    <recommendedName>
        <fullName evidence="8 9">Cell division protein FtsL</fullName>
    </recommendedName>
</protein>
<keyword evidence="7 8" id="KW-0131">Cell cycle</keyword>
<comment type="subcellular location">
    <subcellularLocation>
        <location evidence="8">Cell inner membrane</location>
        <topology evidence="8">Single-pass type II membrane protein</topology>
    </subcellularLocation>
    <subcellularLocation>
        <location evidence="1">Cell membrane</location>
        <topology evidence="1">Single-pass type II membrane protein</topology>
    </subcellularLocation>
    <text evidence="8">Localizes to the division septum where it forms a ring structure.</text>
</comment>
<comment type="subunit">
    <text evidence="8">Part of a complex composed of FtsB, FtsL and FtsQ.</text>
</comment>
<evidence type="ECO:0000313" key="11">
    <source>
        <dbReference type="EMBL" id="OUD15021.1"/>
    </source>
</evidence>
<dbReference type="InterPro" id="IPR011922">
    <property type="entry name" value="Cell_div_FtsL"/>
</dbReference>
<keyword evidence="2 8" id="KW-1003">Cell membrane</keyword>
<evidence type="ECO:0000256" key="9">
    <source>
        <dbReference type="NCBIfam" id="TIGR02209"/>
    </source>
</evidence>